<keyword evidence="16" id="KW-1185">Reference proteome</keyword>
<evidence type="ECO:0000256" key="4">
    <source>
        <dbReference type="ARBA" id="ARBA00022801"/>
    </source>
</evidence>
<organism evidence="15 16">
    <name type="scientific">Symbiodinium natans</name>
    <dbReference type="NCBI Taxonomy" id="878477"/>
    <lineage>
        <taxon>Eukaryota</taxon>
        <taxon>Sar</taxon>
        <taxon>Alveolata</taxon>
        <taxon>Dinophyceae</taxon>
        <taxon>Suessiales</taxon>
        <taxon>Symbiodiniaceae</taxon>
        <taxon>Symbiodinium</taxon>
    </lineage>
</organism>
<keyword evidence="8" id="KW-0548">Nucleotidyltransferase</keyword>
<proteinExistence type="predicted"/>
<keyword evidence="7" id="KW-0695">RNA-directed DNA polymerase</keyword>
<evidence type="ECO:0000256" key="11">
    <source>
        <dbReference type="SAM" id="Coils"/>
    </source>
</evidence>
<evidence type="ECO:0000256" key="10">
    <source>
        <dbReference type="PROSITE-ProRule" id="PRU00723"/>
    </source>
</evidence>
<dbReference type="GO" id="GO:0003964">
    <property type="term" value="F:RNA-directed DNA polymerase activity"/>
    <property type="evidence" value="ECO:0007669"/>
    <property type="project" value="UniProtKB-KW"/>
</dbReference>
<evidence type="ECO:0000256" key="2">
    <source>
        <dbReference type="ARBA" id="ARBA00022723"/>
    </source>
</evidence>
<keyword evidence="4" id="KW-0378">Hydrolase</keyword>
<keyword evidence="2 10" id="KW-0479">Metal-binding</keyword>
<dbReference type="PROSITE" id="PS50994">
    <property type="entry name" value="INTEGRASE"/>
    <property type="match status" value="1"/>
</dbReference>
<keyword evidence="5" id="KW-0460">Magnesium</keyword>
<evidence type="ECO:0000256" key="12">
    <source>
        <dbReference type="SAM" id="MobiDB-lite"/>
    </source>
</evidence>
<keyword evidence="1" id="KW-0540">Nuclease</keyword>
<feature type="compositionally biased region" description="Basic and acidic residues" evidence="12">
    <location>
        <begin position="545"/>
        <end position="563"/>
    </location>
</feature>
<feature type="coiled-coil region" evidence="11">
    <location>
        <begin position="124"/>
        <end position="151"/>
    </location>
</feature>
<dbReference type="PANTHER" id="PTHR42648:SF11">
    <property type="entry name" value="TRANSPOSON TY4-P GAG-POL POLYPROTEIN"/>
    <property type="match status" value="1"/>
</dbReference>
<dbReference type="Gene3D" id="3.30.420.10">
    <property type="entry name" value="Ribonuclease H-like superfamily/Ribonuclease H"/>
    <property type="match status" value="1"/>
</dbReference>
<dbReference type="InterPro" id="IPR000571">
    <property type="entry name" value="Znf_CCCH"/>
</dbReference>
<feature type="region of interest" description="Disordered" evidence="12">
    <location>
        <begin position="545"/>
        <end position="568"/>
    </location>
</feature>
<dbReference type="GO" id="GO:0016787">
    <property type="term" value="F:hydrolase activity"/>
    <property type="evidence" value="ECO:0007669"/>
    <property type="project" value="UniProtKB-KW"/>
</dbReference>
<evidence type="ECO:0000256" key="1">
    <source>
        <dbReference type="ARBA" id="ARBA00022722"/>
    </source>
</evidence>
<accession>A0A812UT66</accession>
<keyword evidence="8" id="KW-0808">Transferase</keyword>
<evidence type="ECO:0000313" key="15">
    <source>
        <dbReference type="EMBL" id="CAE7577329.1"/>
    </source>
</evidence>
<keyword evidence="10" id="KW-0863">Zinc-finger</keyword>
<dbReference type="OrthoDB" id="413361at2759"/>
<keyword evidence="11" id="KW-0175">Coiled coil</keyword>
<keyword evidence="3" id="KW-0255">Endonuclease</keyword>
<feature type="region of interest" description="Disordered" evidence="12">
    <location>
        <begin position="599"/>
        <end position="641"/>
    </location>
</feature>
<feature type="region of interest" description="Disordered" evidence="12">
    <location>
        <begin position="248"/>
        <end position="305"/>
    </location>
</feature>
<evidence type="ECO:0000256" key="7">
    <source>
        <dbReference type="ARBA" id="ARBA00022918"/>
    </source>
</evidence>
<dbReference type="InterPro" id="IPR012337">
    <property type="entry name" value="RNaseH-like_sf"/>
</dbReference>
<feature type="domain" description="Integrase catalytic" evidence="14">
    <location>
        <begin position="1229"/>
        <end position="1409"/>
    </location>
</feature>
<dbReference type="Gene3D" id="4.10.1000.10">
    <property type="entry name" value="Zinc finger, CCCH-type"/>
    <property type="match status" value="1"/>
</dbReference>
<gene>
    <name evidence="15" type="primary">TY4B-P</name>
    <name evidence="15" type="ORF">SNAT2548_LOCUS32936</name>
</gene>
<dbReference type="GO" id="GO:0003887">
    <property type="term" value="F:DNA-directed DNA polymerase activity"/>
    <property type="evidence" value="ECO:0007669"/>
    <property type="project" value="UniProtKB-KW"/>
</dbReference>
<dbReference type="GO" id="GO:0003676">
    <property type="term" value="F:nucleic acid binding"/>
    <property type="evidence" value="ECO:0007669"/>
    <property type="project" value="InterPro"/>
</dbReference>
<dbReference type="InterPro" id="IPR001584">
    <property type="entry name" value="Integrase_cat-core"/>
</dbReference>
<keyword evidence="10" id="KW-0862">Zinc</keyword>
<dbReference type="GO" id="GO:0004519">
    <property type="term" value="F:endonuclease activity"/>
    <property type="evidence" value="ECO:0007669"/>
    <property type="project" value="UniProtKB-KW"/>
</dbReference>
<dbReference type="GO" id="GO:0006310">
    <property type="term" value="P:DNA recombination"/>
    <property type="evidence" value="ECO:0007669"/>
    <property type="project" value="UniProtKB-KW"/>
</dbReference>
<dbReference type="EMBL" id="CAJNDS010002734">
    <property type="protein sequence ID" value="CAE7577329.1"/>
    <property type="molecule type" value="Genomic_DNA"/>
</dbReference>
<dbReference type="Proteomes" id="UP000604046">
    <property type="component" value="Unassembled WGS sequence"/>
</dbReference>
<keyword evidence="8" id="KW-0239">DNA-directed DNA polymerase</keyword>
<dbReference type="GO" id="GO:0015074">
    <property type="term" value="P:DNA integration"/>
    <property type="evidence" value="ECO:0007669"/>
    <property type="project" value="UniProtKB-KW"/>
</dbReference>
<reference evidence="15" key="1">
    <citation type="submission" date="2021-02" db="EMBL/GenBank/DDBJ databases">
        <authorList>
            <person name="Dougan E. K."/>
            <person name="Rhodes N."/>
            <person name="Thang M."/>
            <person name="Chan C."/>
        </authorList>
    </citation>
    <scope>NUCLEOTIDE SEQUENCE</scope>
</reference>
<evidence type="ECO:0000256" key="9">
    <source>
        <dbReference type="ARBA" id="ARBA00023172"/>
    </source>
</evidence>
<keyword evidence="6" id="KW-0229">DNA integration</keyword>
<keyword evidence="9" id="KW-0233">DNA recombination</keyword>
<evidence type="ECO:0000259" key="13">
    <source>
        <dbReference type="PROSITE" id="PS50103"/>
    </source>
</evidence>
<feature type="domain" description="C3H1-type" evidence="13">
    <location>
        <begin position="560"/>
        <end position="587"/>
    </location>
</feature>
<evidence type="ECO:0000259" key="14">
    <source>
        <dbReference type="PROSITE" id="PS50994"/>
    </source>
</evidence>
<feature type="compositionally biased region" description="Basic and acidic residues" evidence="12">
    <location>
        <begin position="280"/>
        <end position="289"/>
    </location>
</feature>
<feature type="compositionally biased region" description="Acidic residues" evidence="12">
    <location>
        <begin position="605"/>
        <end position="615"/>
    </location>
</feature>
<dbReference type="InterPro" id="IPR036397">
    <property type="entry name" value="RNaseH_sf"/>
</dbReference>
<evidence type="ECO:0000256" key="8">
    <source>
        <dbReference type="ARBA" id="ARBA00022932"/>
    </source>
</evidence>
<dbReference type="SMART" id="SM00356">
    <property type="entry name" value="ZnF_C3H1"/>
    <property type="match status" value="1"/>
</dbReference>
<evidence type="ECO:0000256" key="6">
    <source>
        <dbReference type="ARBA" id="ARBA00022908"/>
    </source>
</evidence>
<dbReference type="PANTHER" id="PTHR42648">
    <property type="entry name" value="TRANSPOSASE, PUTATIVE-RELATED"/>
    <property type="match status" value="1"/>
</dbReference>
<evidence type="ECO:0000313" key="16">
    <source>
        <dbReference type="Proteomes" id="UP000604046"/>
    </source>
</evidence>
<dbReference type="GO" id="GO:0008270">
    <property type="term" value="F:zinc ion binding"/>
    <property type="evidence" value="ECO:0007669"/>
    <property type="project" value="UniProtKB-KW"/>
</dbReference>
<feature type="compositionally biased region" description="Polar residues" evidence="12">
    <location>
        <begin position="629"/>
        <end position="638"/>
    </location>
</feature>
<dbReference type="PROSITE" id="PS50103">
    <property type="entry name" value="ZF_C3H1"/>
    <property type="match status" value="1"/>
</dbReference>
<evidence type="ECO:0000256" key="3">
    <source>
        <dbReference type="ARBA" id="ARBA00022759"/>
    </source>
</evidence>
<feature type="zinc finger region" description="C3H1-type" evidence="10">
    <location>
        <begin position="560"/>
        <end position="587"/>
    </location>
</feature>
<dbReference type="SUPFAM" id="SSF53098">
    <property type="entry name" value="Ribonuclease H-like"/>
    <property type="match status" value="1"/>
</dbReference>
<name>A0A812UT66_9DINO</name>
<protein>
    <submittedName>
        <fullName evidence="15">TY4B-P protein</fullName>
    </submittedName>
</protein>
<sequence length="1409" mass="156636">MSQVTLPADLLQNLRDNISFDLGAVEDIRAALTEVNDRLNYRTNLLGQAMGTLETGHSHIFSGCMSMEDRLRSLEEALREQHGVVERQSTTWNNEMLEVRGCLEQVQARTQAHSVQVDQDRQREAMMAAKLESLEGRVRDLEAACSQQEIRQKEHHRRLDAHSTLLYAPTFNATGSGEAVGGTEALAARVDEELAKLDGRLKSWESKVDLLSRPTTDAHEHRRVEHFTLSPDGQDRSEHVERDWWTQVGDEPNSDEDQSANPWNISQPPAVPPGLTSHLHRSEKAKAEHSSQPAPGQSGRAPVTGQKEQWKVLTDFPSFDFTSKTPWELGMAYSTWKRQICTVAGTASGVFQAFVEECFAEAEDRYQRGARGEAVDTLKAYHSYPSGYGGRLVVQLLRVLPEEITAPAVEMTTPTTEIHPVQVLEELVGQVQPGGCEEQTSLTRFVRSLEAVQTASAAIQVIRRWKLARARIQTLGLPEIAPFELLRGLQNLVSRLEKRHESLRTRMSICRLDASVQLGQTRGVDLVLDNLEKELRLISANEYAKNRTSDEGDSPKTDAEKKKIPCRHHKRGGCKLGDKCKYSHAAQAQTQGDAAQTLLGVESGGGDEPDTDSESSLEGSIGQEEVDSEASTPSTQPDMRNENDIDLYMAEALQRAQEERQRRQPLWKLHLEPMEYLAWRNSDILTTEKAFVEVDNPYDVAAGVSVILAGLDENLPLYDIEIGDEQILLAAHDMLIMCDDDVVRPGILVWLISMSDRNELLMAMIETNRPPRVYSPRPAVVPRPVPQARRADAKAVTEGDECSDVLLDTGANEVVRTAPGPKPARARPAPLVLADGQQVNAWRTRDGEMFVEAQEGTSTLCAVCRLIQIGVSFLWDASGAHLKMPQSLGGEWVQLEIRNGLPFLDFTQYKRLRPLLTRNWKETCMSAVSPCASEEPLGEPYVVSWEDIAKEPEGEAEARALLDRPGPLNYVDVANVIRAAKLQPMITNRKNKVSNPESKLKIWVFGSWVQGGLHGITKITLERPCLARLLGRFMREQTDNPFLSIAVSEDVVFKPHKDPNDGNIPNTLLGISSYTGGELWLEDDDNAPANDQKRYWRVVKPGEKPRPGTPHATAGGRKVEFLGTRYHGTEAYKGSRKVLISYTPRDWWTLGRKNLDTLEALEFRVPGRYLDTHLSSTARQIADHQSEFREEISDSESFSHGASLACAFHLKYKNTCVHCQASRGHRRAHYKIPRDQISTGVISFDLSGPHDKARDGARYFLVGVLVNKEATSVPYVRVQKSKKAVETLAGIKSILAQIRAEADNPEVVIRVHSDGGGEFTAANVVDEVAREGLWKTLSAAYEPEANGKAERQVQAVKEAATSLLLHADMPKSFWSYAVKQAAYELRLQALNIDRPVGTPTFGGAFGIPS</sequence>
<comment type="caution">
    <text evidence="15">The sequence shown here is derived from an EMBL/GenBank/DDBJ whole genome shotgun (WGS) entry which is preliminary data.</text>
</comment>
<dbReference type="InterPro" id="IPR039537">
    <property type="entry name" value="Retrotran_Ty1/copia-like"/>
</dbReference>
<evidence type="ECO:0000256" key="5">
    <source>
        <dbReference type="ARBA" id="ARBA00022842"/>
    </source>
</evidence>